<dbReference type="Proteomes" id="UP000694501">
    <property type="component" value="Unassembled WGS sequence"/>
</dbReference>
<keyword evidence="2" id="KW-1185">Reference proteome</keyword>
<dbReference type="EMBL" id="JAELVF020000001">
    <property type="protein sequence ID" value="MBU7598977.1"/>
    <property type="molecule type" value="Genomic_DNA"/>
</dbReference>
<proteinExistence type="predicted"/>
<evidence type="ECO:0000313" key="2">
    <source>
        <dbReference type="Proteomes" id="UP000694501"/>
    </source>
</evidence>
<dbReference type="SUPFAM" id="SSF46785">
    <property type="entry name" value="Winged helix' DNA-binding domain"/>
    <property type="match status" value="1"/>
</dbReference>
<evidence type="ECO:0000313" key="1">
    <source>
        <dbReference type="EMBL" id="MBU7598977.1"/>
    </source>
</evidence>
<sequence length="194" mass="20008">MNAVNAAAVSGGFPAKPAASSGEGPAGRLPASAAGEFAETFSDAELLGQPMGYWSGAASAAIVARINRAVGRFGLAQRNWWVLYRAGAEGAAEGGGLTREEIVRVIAESRPFLDDAVLGPAVDEVVAAGLLEEVEGRLVLTARGRGLRAKLMGEVIPATLAEARAGVSDEEYVLTLRVLRRMIANTGGDTSFAP</sequence>
<dbReference type="InterPro" id="IPR036388">
    <property type="entry name" value="WH-like_DNA-bd_sf"/>
</dbReference>
<dbReference type="Gene3D" id="1.10.10.10">
    <property type="entry name" value="Winged helix-like DNA-binding domain superfamily/Winged helix DNA-binding domain"/>
    <property type="match status" value="1"/>
</dbReference>
<organism evidence="1 2">
    <name type="scientific">Streptomyces tardus</name>
    <dbReference type="NCBI Taxonomy" id="2780544"/>
    <lineage>
        <taxon>Bacteria</taxon>
        <taxon>Bacillati</taxon>
        <taxon>Actinomycetota</taxon>
        <taxon>Actinomycetes</taxon>
        <taxon>Kitasatosporales</taxon>
        <taxon>Streptomycetaceae</taxon>
        <taxon>Streptomyces</taxon>
    </lineage>
</organism>
<dbReference type="RefSeq" id="WP_211042493.1">
    <property type="nucleotide sequence ID" value="NZ_JAELVF020000001.1"/>
</dbReference>
<dbReference type="InterPro" id="IPR036390">
    <property type="entry name" value="WH_DNA-bd_sf"/>
</dbReference>
<gene>
    <name evidence="1" type="ORF">JGS22_015505</name>
</gene>
<dbReference type="AlphaFoldDB" id="A0A949JGF9"/>
<accession>A0A949JGF9</accession>
<reference evidence="1" key="1">
    <citation type="submission" date="2021-06" db="EMBL/GenBank/DDBJ databases">
        <title>Sequencing of actinobacteria type strains.</title>
        <authorList>
            <person name="Nguyen G.-S."/>
            <person name="Wentzel A."/>
        </authorList>
    </citation>
    <scope>NUCLEOTIDE SEQUENCE</scope>
    <source>
        <strain evidence="1">P38-E01</strain>
    </source>
</reference>
<comment type="caution">
    <text evidence="1">The sequence shown here is derived from an EMBL/GenBank/DDBJ whole genome shotgun (WGS) entry which is preliminary data.</text>
</comment>
<protein>
    <submittedName>
        <fullName evidence="1">Uncharacterized protein</fullName>
    </submittedName>
</protein>
<name>A0A949JGF9_9ACTN</name>